<proteinExistence type="predicted"/>
<dbReference type="EMBL" id="SOFL01000034">
    <property type="protein sequence ID" value="TFC01524.1"/>
    <property type="molecule type" value="Genomic_DNA"/>
</dbReference>
<keyword evidence="1" id="KW-1133">Transmembrane helix</keyword>
<accession>A0A4R8W320</accession>
<reference evidence="2 3" key="1">
    <citation type="submission" date="2019-03" db="EMBL/GenBank/DDBJ databases">
        <title>Genomics of glacier-inhabiting Cryobacterium strains.</title>
        <authorList>
            <person name="Liu Q."/>
            <person name="Xin Y.-H."/>
        </authorList>
    </citation>
    <scope>NUCLEOTIDE SEQUENCE [LARGE SCALE GENOMIC DNA]</scope>
    <source>
        <strain evidence="2 3">RHLS22-1</strain>
    </source>
</reference>
<evidence type="ECO:0000313" key="2">
    <source>
        <dbReference type="EMBL" id="TFC01524.1"/>
    </source>
</evidence>
<dbReference type="AlphaFoldDB" id="A0A4R8W320"/>
<organism evidence="2 3">
    <name type="scientific">Cryobacterium adonitolivorans</name>
    <dbReference type="NCBI Taxonomy" id="1259189"/>
    <lineage>
        <taxon>Bacteria</taxon>
        <taxon>Bacillati</taxon>
        <taxon>Actinomycetota</taxon>
        <taxon>Actinomycetes</taxon>
        <taxon>Micrococcales</taxon>
        <taxon>Microbacteriaceae</taxon>
        <taxon>Cryobacterium</taxon>
    </lineage>
</organism>
<evidence type="ECO:0000256" key="1">
    <source>
        <dbReference type="SAM" id="Phobius"/>
    </source>
</evidence>
<gene>
    <name evidence="2" type="ORF">E3O42_10460</name>
</gene>
<dbReference type="Proteomes" id="UP000297907">
    <property type="component" value="Unassembled WGS sequence"/>
</dbReference>
<comment type="caution">
    <text evidence="2">The sequence shown here is derived from an EMBL/GenBank/DDBJ whole genome shotgun (WGS) entry which is preliminary data.</text>
</comment>
<dbReference type="OrthoDB" id="5113222at2"/>
<name>A0A4R8W320_9MICO</name>
<evidence type="ECO:0000313" key="3">
    <source>
        <dbReference type="Proteomes" id="UP000297907"/>
    </source>
</evidence>
<dbReference type="RefSeq" id="WP_134453888.1">
    <property type="nucleotide sequence ID" value="NZ_SOFL01000034.1"/>
</dbReference>
<sequence>MIDPVPVRTRERVPGPSLVRTVYVTFISAALTLASGIATMVAIVVTQSTFDNPVVATLATILAACLVGGVACTHFAKRASKAETAAGYTTSRFGYPQLELVDPSTNLIVRAAGEPLISREEYRRRVQAYRTMVLESDDA</sequence>
<keyword evidence="1" id="KW-0812">Transmembrane</keyword>
<protein>
    <submittedName>
        <fullName evidence="2">Uncharacterized protein</fullName>
    </submittedName>
</protein>
<keyword evidence="3" id="KW-1185">Reference proteome</keyword>
<feature type="transmembrane region" description="Helical" evidence="1">
    <location>
        <begin position="55"/>
        <end position="76"/>
    </location>
</feature>
<feature type="transmembrane region" description="Helical" evidence="1">
    <location>
        <begin position="21"/>
        <end position="43"/>
    </location>
</feature>
<keyword evidence="1" id="KW-0472">Membrane</keyword>